<dbReference type="InterPro" id="IPR031768">
    <property type="entry name" value="CBM60_xylan-bd"/>
</dbReference>
<dbReference type="EMBL" id="JADWYS010000001">
    <property type="protein sequence ID" value="MBG9388477.1"/>
    <property type="molecule type" value="Genomic_DNA"/>
</dbReference>
<accession>A0A931H4S2</accession>
<organism evidence="3 4">
    <name type="scientific">Caenimonas aquaedulcis</name>
    <dbReference type="NCBI Taxonomy" id="2793270"/>
    <lineage>
        <taxon>Bacteria</taxon>
        <taxon>Pseudomonadati</taxon>
        <taxon>Pseudomonadota</taxon>
        <taxon>Betaproteobacteria</taxon>
        <taxon>Burkholderiales</taxon>
        <taxon>Comamonadaceae</taxon>
        <taxon>Caenimonas</taxon>
    </lineage>
</organism>
<keyword evidence="4" id="KW-1185">Reference proteome</keyword>
<dbReference type="Gene3D" id="2.60.60.40">
    <property type="match status" value="1"/>
</dbReference>
<dbReference type="InterPro" id="IPR025282">
    <property type="entry name" value="DUF4214"/>
</dbReference>
<proteinExistence type="predicted"/>
<reference evidence="3" key="1">
    <citation type="submission" date="2020-11" db="EMBL/GenBank/DDBJ databases">
        <title>Bacterial whole genome sequence for Caenimonas sp. DR4.4.</title>
        <authorList>
            <person name="Le V."/>
            <person name="Ko S.-R."/>
            <person name="Ahn C.-Y."/>
            <person name="Oh H.-M."/>
        </authorList>
    </citation>
    <scope>NUCLEOTIDE SEQUENCE</scope>
    <source>
        <strain evidence="3">DR4.4</strain>
    </source>
</reference>
<dbReference type="Pfam" id="PF13946">
    <property type="entry name" value="DUF4214"/>
    <property type="match status" value="1"/>
</dbReference>
<protein>
    <submittedName>
        <fullName evidence="3">DUF4214 domain-containing protein</fullName>
    </submittedName>
</protein>
<evidence type="ECO:0000313" key="3">
    <source>
        <dbReference type="EMBL" id="MBG9388477.1"/>
    </source>
</evidence>
<evidence type="ECO:0000259" key="2">
    <source>
        <dbReference type="Pfam" id="PF16841"/>
    </source>
</evidence>
<evidence type="ECO:0000259" key="1">
    <source>
        <dbReference type="Pfam" id="PF13946"/>
    </source>
</evidence>
<comment type="caution">
    <text evidence="3">The sequence shown here is derived from an EMBL/GenBank/DDBJ whole genome shotgun (WGS) entry which is preliminary data.</text>
</comment>
<gene>
    <name evidence="3" type="ORF">I5803_10625</name>
</gene>
<evidence type="ECO:0000313" key="4">
    <source>
        <dbReference type="Proteomes" id="UP000651050"/>
    </source>
</evidence>
<feature type="domain" description="Carbohydrate binding module xylan-binding" evidence="2">
    <location>
        <begin position="24"/>
        <end position="110"/>
    </location>
</feature>
<dbReference type="RefSeq" id="WP_196986337.1">
    <property type="nucleotide sequence ID" value="NZ_JADWYS010000001.1"/>
</dbReference>
<dbReference type="Proteomes" id="UP000651050">
    <property type="component" value="Unassembled WGS sequence"/>
</dbReference>
<name>A0A931H4S2_9BURK</name>
<dbReference type="Pfam" id="PF16841">
    <property type="entry name" value="CBM60"/>
    <property type="match status" value="1"/>
</dbReference>
<feature type="domain" description="DUF4214" evidence="1">
    <location>
        <begin position="268"/>
        <end position="323"/>
    </location>
</feature>
<sequence length="335" mass="34057">MADFNGTAGNDAIQPFGSNLLLTLSGSSAEGGVYPVINVLVNGQKLVSGVTINADHAIGATQTVSVQIPAGVTPSTVSLEYTNDEQQSYTAGDRNLYVSSITLNGTVLPVTSASYFRSADGSTIPGQSDLNWGGALNFSGAVVANAPVHAPGTVSVDGAAGLDTLYLTHAKASYTVAATSAGYTVSGNGETVNMANVERVHFSDLSLALDMNGHAGTVAKLIAAVFGEAYLANEQYVGIGLNLADAGVTELQLATLATSLPLVTQLAGSASNSDFVKLVYHNLTGSDPSASDLASYTSMLDSGANTRGELAVIAAESNYNAAHLVGVNQSGIEFI</sequence>
<dbReference type="AlphaFoldDB" id="A0A931H4S2"/>